<dbReference type="AlphaFoldDB" id="A0AA91DGG4"/>
<sequence>MAVTITGDFNRHFTKIASQCLTALAIVGITAGIDDKLMLAVAEMLGHFSYQRPLDQRSG</sequence>
<name>A0AA91DGG4_9GAMM</name>
<protein>
    <submittedName>
        <fullName evidence="1">Uncharacterized protein</fullName>
    </submittedName>
</protein>
<gene>
    <name evidence="1" type="ORF">A1356_04110</name>
</gene>
<dbReference type="Proteomes" id="UP000077734">
    <property type="component" value="Unassembled WGS sequence"/>
</dbReference>
<keyword evidence="2" id="KW-1185">Reference proteome</keyword>
<evidence type="ECO:0000313" key="1">
    <source>
        <dbReference type="EMBL" id="OAI29296.1"/>
    </source>
</evidence>
<comment type="caution">
    <text evidence="1">The sequence shown here is derived from an EMBL/GenBank/DDBJ whole genome shotgun (WGS) entry which is preliminary data.</text>
</comment>
<dbReference type="EMBL" id="LUUL01000045">
    <property type="protein sequence ID" value="OAI29296.1"/>
    <property type="molecule type" value="Genomic_DNA"/>
</dbReference>
<accession>A0AA91DGG4</accession>
<proteinExistence type="predicted"/>
<organism evidence="1 2">
    <name type="scientific">Methylomonas koyamae</name>
    <dbReference type="NCBI Taxonomy" id="702114"/>
    <lineage>
        <taxon>Bacteria</taxon>
        <taxon>Pseudomonadati</taxon>
        <taxon>Pseudomonadota</taxon>
        <taxon>Gammaproteobacteria</taxon>
        <taxon>Methylococcales</taxon>
        <taxon>Methylococcaceae</taxon>
        <taxon>Methylomonas</taxon>
    </lineage>
</organism>
<evidence type="ECO:0000313" key="2">
    <source>
        <dbReference type="Proteomes" id="UP000077734"/>
    </source>
</evidence>
<reference evidence="1 2" key="1">
    <citation type="submission" date="2016-03" db="EMBL/GenBank/DDBJ databases">
        <authorList>
            <person name="Heylen K."/>
            <person name="De Vos P."/>
            <person name="Vekeman B."/>
        </authorList>
    </citation>
    <scope>NUCLEOTIDE SEQUENCE [LARGE SCALE GENOMIC DNA]</scope>
    <source>
        <strain evidence="1 2">R-49807</strain>
    </source>
</reference>